<keyword evidence="3" id="KW-1185">Reference proteome</keyword>
<comment type="caution">
    <text evidence="2">The sequence shown here is derived from an EMBL/GenBank/DDBJ whole genome shotgun (WGS) entry which is preliminary data.</text>
</comment>
<evidence type="ECO:0000256" key="1">
    <source>
        <dbReference type="SAM" id="Phobius"/>
    </source>
</evidence>
<evidence type="ECO:0000313" key="2">
    <source>
        <dbReference type="EMBL" id="PIL37811.1"/>
    </source>
</evidence>
<keyword evidence="1" id="KW-0472">Membrane</keyword>
<protein>
    <submittedName>
        <fullName evidence="2">Uncharacterized protein</fullName>
    </submittedName>
</protein>
<sequence length="152" mass="17721">MHDLLIETEHSMFEIIGIIATIVILYLVVKGFMRPSFQDVEAFERNRQTGHEARKIAIEDYEVPLAYYNYSVINHMDRVKQCALEMQELSPQHYDYTWPRLLASAVLFAFQNECELYQKGIQRTIERLKSLAISEDAIAHTLAKREQANCPK</sequence>
<dbReference type="EMBL" id="PDOB01000073">
    <property type="protein sequence ID" value="PIL37811.1"/>
    <property type="molecule type" value="Genomic_DNA"/>
</dbReference>
<name>A0A2G8SVL5_9BURK</name>
<keyword evidence="1" id="KW-0812">Transmembrane</keyword>
<reference evidence="2 3" key="1">
    <citation type="submission" date="2017-10" db="EMBL/GenBank/DDBJ databases">
        <title>Massilia psychrophilum sp. nov., a novel purple-pigmented bacterium isolated from Tianshan glacier, Xinjiang Municipality, China.</title>
        <authorList>
            <person name="Wang H."/>
        </authorList>
    </citation>
    <scope>NUCLEOTIDE SEQUENCE [LARGE SCALE GENOMIC DNA]</scope>
    <source>
        <strain evidence="2 3">JCM 30813</strain>
    </source>
</reference>
<keyword evidence="1" id="KW-1133">Transmembrane helix</keyword>
<feature type="transmembrane region" description="Helical" evidence="1">
    <location>
        <begin position="12"/>
        <end position="29"/>
    </location>
</feature>
<accession>A0A2G8SVL5</accession>
<evidence type="ECO:0000313" key="3">
    <source>
        <dbReference type="Proteomes" id="UP000228593"/>
    </source>
</evidence>
<dbReference type="AlphaFoldDB" id="A0A2G8SVL5"/>
<gene>
    <name evidence="2" type="ORF">CR103_21515</name>
</gene>
<organism evidence="2 3">
    <name type="scientific">Massilia psychrophila</name>
    <dbReference type="NCBI Taxonomy" id="1603353"/>
    <lineage>
        <taxon>Bacteria</taxon>
        <taxon>Pseudomonadati</taxon>
        <taxon>Pseudomonadota</taxon>
        <taxon>Betaproteobacteria</taxon>
        <taxon>Burkholderiales</taxon>
        <taxon>Oxalobacteraceae</taxon>
        <taxon>Telluria group</taxon>
        <taxon>Massilia</taxon>
    </lineage>
</organism>
<proteinExistence type="predicted"/>
<dbReference type="Proteomes" id="UP000228593">
    <property type="component" value="Unassembled WGS sequence"/>
</dbReference>